<feature type="modified residue" description="4-aspartylphosphate" evidence="9">
    <location>
        <position position="838"/>
    </location>
</feature>
<dbReference type="Gene3D" id="3.30.565.10">
    <property type="entry name" value="Histidine kinase-like ATPase, C-terminal domain"/>
    <property type="match status" value="1"/>
</dbReference>
<protein>
    <recommendedName>
        <fullName evidence="2">histidine kinase</fullName>
        <ecNumber evidence="2">2.7.13.3</ecNumber>
    </recommendedName>
</protein>
<evidence type="ECO:0000256" key="2">
    <source>
        <dbReference type="ARBA" id="ARBA00012438"/>
    </source>
</evidence>
<keyword evidence="11" id="KW-1133">Transmembrane helix</keyword>
<keyword evidence="15" id="KW-1185">Reference proteome</keyword>
<feature type="coiled-coil region" evidence="10">
    <location>
        <begin position="425"/>
        <end position="483"/>
    </location>
</feature>
<dbReference type="PRINTS" id="PR00344">
    <property type="entry name" value="BCTRLSENSOR"/>
</dbReference>
<reference evidence="14 15" key="1">
    <citation type="submission" date="2024-09" db="EMBL/GenBank/DDBJ databases">
        <authorList>
            <person name="Sun Q."/>
            <person name="Mori K."/>
        </authorList>
    </citation>
    <scope>NUCLEOTIDE SEQUENCE [LARGE SCALE GENOMIC DNA]</scope>
    <source>
        <strain evidence="14 15">TISTR 2452</strain>
    </source>
</reference>
<dbReference type="SMART" id="SM00388">
    <property type="entry name" value="HisKA"/>
    <property type="match status" value="1"/>
</dbReference>
<sequence>MQSRLRFGIRAKILTGYLAIILCLLASIVVLGDRLNTQQEEVSFITVHDFSIQDLTNRIEKAMLDMETGQRGFVITGKPSYLVPYDDGHAGWERDYHELYDLTKDDPAQQRRLDSIAASIRKWIETAGDPIVALKKEGRDDQVALFFQRDAGKALFDEVRKKLEDFRLVERQLSEARIAQLEEQSRTLRLVLLLAIGLTVCVAVTIGLYIAGSITRTIRDVKEAIEEIAVSSSAGRRRIVVDTRDEIRDLGEATNRLLESKEREAWLQTTQTEIVSAHQGITDMERLGHSFLGMMVRQMGADCGVLYYRSDDRKRRRLERLAAFAVSGEADAAASYRFGEGLVGQCAVEQRVLELKEAPPSYLRIASALGGADPQHVLVAPIVFEGETVAVLELAAFRPFADTERALLCKVVQTFGTTMNSVESRDRIERLLRESQTMMEELQTQQEELRATNEQLEDRTRFAEEKSRELSRTQVELENYASELKRSSQYKSEFLANMSHELRTPLNSMLILSQMLAENAHGTLLPEEQDYARVIHEAGGDLLLLINDILDLSKVEAGKLDIHIDEVDTTELPFVMEHHFRPLAEKKGLAFSVERDPAIPDIIYSDGLRVHQIIKNLLSNAIKFTEQGTVRLTLRPFDPVLDEAAARHVPGGAAIVVAVSDTGIGIPAPMHEAVFDPFRQADGTTNRKYGGTGLGLSISRELSKLLRGHITLDSVEGSGSTFTLFLPSLTEGAVGGAGMANVAFRHMSGVGGDAKQARGERRVSEAEAAAAAAERPMEAARGQFAGRSVLIVDDDVRNVFALTSALEKIGFTVIAAHDGQESLELLRRETYVDLVLMDIMMPVMDGYEAMRAIRSQPRYARLPIIALTAKAMKQDREQCLAAGASDYISKPIDIAQLLSLIQVWLVK</sequence>
<dbReference type="SMART" id="SM00065">
    <property type="entry name" value="GAF"/>
    <property type="match status" value="1"/>
</dbReference>
<dbReference type="InterPro" id="IPR003661">
    <property type="entry name" value="HisK_dim/P_dom"/>
</dbReference>
<feature type="domain" description="Response regulatory" evidence="13">
    <location>
        <begin position="788"/>
        <end position="905"/>
    </location>
</feature>
<dbReference type="InterPro" id="IPR036890">
    <property type="entry name" value="HATPase_C_sf"/>
</dbReference>
<dbReference type="CDD" id="cd00082">
    <property type="entry name" value="HisKA"/>
    <property type="match status" value="1"/>
</dbReference>
<dbReference type="CDD" id="cd19410">
    <property type="entry name" value="HK9-like_sensor"/>
    <property type="match status" value="1"/>
</dbReference>
<accession>A0ABV5KMK2</accession>
<evidence type="ECO:0000259" key="12">
    <source>
        <dbReference type="PROSITE" id="PS50109"/>
    </source>
</evidence>
<dbReference type="InterPro" id="IPR005467">
    <property type="entry name" value="His_kinase_dom"/>
</dbReference>
<comment type="catalytic activity">
    <reaction evidence="1">
        <text>ATP + protein L-histidine = ADP + protein N-phospho-L-histidine.</text>
        <dbReference type="EC" id="2.7.13.3"/>
    </reaction>
</comment>
<proteinExistence type="predicted"/>
<dbReference type="SMART" id="SM00387">
    <property type="entry name" value="HATPase_c"/>
    <property type="match status" value="1"/>
</dbReference>
<keyword evidence="11" id="KW-0812">Transmembrane</keyword>
<dbReference type="SUPFAM" id="SSF52172">
    <property type="entry name" value="CheY-like"/>
    <property type="match status" value="1"/>
</dbReference>
<evidence type="ECO:0000256" key="8">
    <source>
        <dbReference type="ARBA" id="ARBA00023012"/>
    </source>
</evidence>
<dbReference type="RefSeq" id="WP_377492399.1">
    <property type="nucleotide sequence ID" value="NZ_JBHMDO010000015.1"/>
</dbReference>
<dbReference type="Gene3D" id="1.10.287.130">
    <property type="match status" value="1"/>
</dbReference>
<keyword evidence="7" id="KW-0067">ATP-binding</keyword>
<evidence type="ECO:0000313" key="14">
    <source>
        <dbReference type="EMBL" id="MFB9325826.1"/>
    </source>
</evidence>
<dbReference type="InterPro" id="IPR004358">
    <property type="entry name" value="Sig_transdc_His_kin-like_C"/>
</dbReference>
<evidence type="ECO:0000256" key="4">
    <source>
        <dbReference type="ARBA" id="ARBA00022679"/>
    </source>
</evidence>
<dbReference type="Proteomes" id="UP001589747">
    <property type="component" value="Unassembled WGS sequence"/>
</dbReference>
<dbReference type="PROSITE" id="PS50109">
    <property type="entry name" value="HIS_KIN"/>
    <property type="match status" value="1"/>
</dbReference>
<evidence type="ECO:0000256" key="7">
    <source>
        <dbReference type="ARBA" id="ARBA00022840"/>
    </source>
</evidence>
<dbReference type="PROSITE" id="PS50110">
    <property type="entry name" value="RESPONSE_REGULATORY"/>
    <property type="match status" value="1"/>
</dbReference>
<evidence type="ECO:0000256" key="9">
    <source>
        <dbReference type="PROSITE-ProRule" id="PRU00169"/>
    </source>
</evidence>
<evidence type="ECO:0000256" key="11">
    <source>
        <dbReference type="SAM" id="Phobius"/>
    </source>
</evidence>
<name>A0ABV5KMK2_9BACL</name>
<dbReference type="Gene3D" id="3.30.450.40">
    <property type="match status" value="1"/>
</dbReference>
<dbReference type="SUPFAM" id="SSF47384">
    <property type="entry name" value="Homodimeric domain of signal transducing histidine kinase"/>
    <property type="match status" value="1"/>
</dbReference>
<dbReference type="Pfam" id="PF13185">
    <property type="entry name" value="GAF_2"/>
    <property type="match status" value="1"/>
</dbReference>
<keyword evidence="5" id="KW-0547">Nucleotide-binding</keyword>
<dbReference type="Gene3D" id="3.40.50.2300">
    <property type="match status" value="1"/>
</dbReference>
<gene>
    <name evidence="14" type="ORF">ACFFSY_07785</name>
</gene>
<evidence type="ECO:0000256" key="6">
    <source>
        <dbReference type="ARBA" id="ARBA00022777"/>
    </source>
</evidence>
<dbReference type="InterPro" id="IPR001789">
    <property type="entry name" value="Sig_transdc_resp-reg_receiver"/>
</dbReference>
<dbReference type="CDD" id="cd17546">
    <property type="entry name" value="REC_hyHK_CKI1_RcsC-like"/>
    <property type="match status" value="1"/>
</dbReference>
<dbReference type="Pfam" id="PF05227">
    <property type="entry name" value="CHASE3"/>
    <property type="match status" value="1"/>
</dbReference>
<keyword evidence="11" id="KW-0472">Membrane</keyword>
<dbReference type="InterPro" id="IPR036097">
    <property type="entry name" value="HisK_dim/P_sf"/>
</dbReference>
<evidence type="ECO:0000256" key="3">
    <source>
        <dbReference type="ARBA" id="ARBA00022553"/>
    </source>
</evidence>
<evidence type="ECO:0000256" key="1">
    <source>
        <dbReference type="ARBA" id="ARBA00000085"/>
    </source>
</evidence>
<dbReference type="PANTHER" id="PTHR45339:SF1">
    <property type="entry name" value="HYBRID SIGNAL TRANSDUCTION HISTIDINE KINASE J"/>
    <property type="match status" value="1"/>
</dbReference>
<evidence type="ECO:0000256" key="10">
    <source>
        <dbReference type="SAM" id="Coils"/>
    </source>
</evidence>
<dbReference type="InterPro" id="IPR011006">
    <property type="entry name" value="CheY-like_superfamily"/>
</dbReference>
<dbReference type="SMART" id="SM00448">
    <property type="entry name" value="REC"/>
    <property type="match status" value="1"/>
</dbReference>
<dbReference type="CDD" id="cd06225">
    <property type="entry name" value="HAMP"/>
    <property type="match status" value="1"/>
</dbReference>
<keyword evidence="10" id="KW-0175">Coiled coil</keyword>
<feature type="domain" description="Histidine kinase" evidence="12">
    <location>
        <begin position="497"/>
        <end position="730"/>
    </location>
</feature>
<feature type="transmembrane region" description="Helical" evidence="11">
    <location>
        <begin position="13"/>
        <end position="31"/>
    </location>
</feature>
<dbReference type="Pfam" id="PF00072">
    <property type="entry name" value="Response_reg"/>
    <property type="match status" value="1"/>
</dbReference>
<evidence type="ECO:0000256" key="5">
    <source>
        <dbReference type="ARBA" id="ARBA00022741"/>
    </source>
</evidence>
<dbReference type="CDD" id="cd16922">
    <property type="entry name" value="HATPase_EvgS-ArcB-TorS-like"/>
    <property type="match status" value="1"/>
</dbReference>
<dbReference type="Pfam" id="PF02518">
    <property type="entry name" value="HATPase_c"/>
    <property type="match status" value="1"/>
</dbReference>
<dbReference type="PANTHER" id="PTHR45339">
    <property type="entry name" value="HYBRID SIGNAL TRANSDUCTION HISTIDINE KINASE J"/>
    <property type="match status" value="1"/>
</dbReference>
<keyword evidence="4" id="KW-0808">Transferase</keyword>
<dbReference type="InterPro" id="IPR029016">
    <property type="entry name" value="GAF-like_dom_sf"/>
</dbReference>
<dbReference type="InterPro" id="IPR007891">
    <property type="entry name" value="CHASE3"/>
</dbReference>
<dbReference type="Gene3D" id="6.10.340.10">
    <property type="match status" value="1"/>
</dbReference>
<feature type="transmembrane region" description="Helical" evidence="11">
    <location>
        <begin position="190"/>
        <end position="212"/>
    </location>
</feature>
<dbReference type="InterPro" id="IPR003594">
    <property type="entry name" value="HATPase_dom"/>
</dbReference>
<dbReference type="InterPro" id="IPR003018">
    <property type="entry name" value="GAF"/>
</dbReference>
<keyword evidence="3 9" id="KW-0597">Phosphoprotein</keyword>
<keyword evidence="8" id="KW-0902">Two-component regulatory system</keyword>
<keyword evidence="6" id="KW-0418">Kinase</keyword>
<comment type="caution">
    <text evidence="14">The sequence shown here is derived from an EMBL/GenBank/DDBJ whole genome shotgun (WGS) entry which is preliminary data.</text>
</comment>
<dbReference type="Pfam" id="PF00512">
    <property type="entry name" value="HisKA"/>
    <property type="match status" value="1"/>
</dbReference>
<dbReference type="EMBL" id="JBHMDO010000015">
    <property type="protein sequence ID" value="MFB9325826.1"/>
    <property type="molecule type" value="Genomic_DNA"/>
</dbReference>
<dbReference type="SUPFAM" id="SSF55781">
    <property type="entry name" value="GAF domain-like"/>
    <property type="match status" value="1"/>
</dbReference>
<dbReference type="EC" id="2.7.13.3" evidence="2"/>
<evidence type="ECO:0000259" key="13">
    <source>
        <dbReference type="PROSITE" id="PS50110"/>
    </source>
</evidence>
<dbReference type="SUPFAM" id="SSF55874">
    <property type="entry name" value="ATPase domain of HSP90 chaperone/DNA topoisomerase II/histidine kinase"/>
    <property type="match status" value="1"/>
</dbReference>
<organism evidence="14 15">
    <name type="scientific">Paenibacillus aurantiacus</name>
    <dbReference type="NCBI Taxonomy" id="1936118"/>
    <lineage>
        <taxon>Bacteria</taxon>
        <taxon>Bacillati</taxon>
        <taxon>Bacillota</taxon>
        <taxon>Bacilli</taxon>
        <taxon>Bacillales</taxon>
        <taxon>Paenibacillaceae</taxon>
        <taxon>Paenibacillus</taxon>
    </lineage>
</organism>
<evidence type="ECO:0000313" key="15">
    <source>
        <dbReference type="Proteomes" id="UP001589747"/>
    </source>
</evidence>